<evidence type="ECO:0000256" key="1">
    <source>
        <dbReference type="PROSITE-ProRule" id="PRU00339"/>
    </source>
</evidence>
<accession>A0ABS2NBC9</accession>
<dbReference type="RefSeq" id="WP_205170518.1">
    <property type="nucleotide sequence ID" value="NZ_JAFBDZ010000002.1"/>
</dbReference>
<dbReference type="Gene3D" id="1.25.40.10">
    <property type="entry name" value="Tetratricopeptide repeat domain"/>
    <property type="match status" value="1"/>
</dbReference>
<keyword evidence="1" id="KW-0802">TPR repeat</keyword>
<reference evidence="2 3" key="1">
    <citation type="submission" date="2021-01" db="EMBL/GenBank/DDBJ databases">
        <title>Genomic Encyclopedia of Type Strains, Phase IV (KMG-IV): sequencing the most valuable type-strain genomes for metagenomic binning, comparative biology and taxonomic classification.</title>
        <authorList>
            <person name="Goeker M."/>
        </authorList>
    </citation>
    <scope>NUCLEOTIDE SEQUENCE [LARGE SCALE GENOMIC DNA]</scope>
    <source>
        <strain evidence="2 3">DSM 24834</strain>
    </source>
</reference>
<dbReference type="PROSITE" id="PS50005">
    <property type="entry name" value="TPR"/>
    <property type="match status" value="1"/>
</dbReference>
<dbReference type="InterPro" id="IPR019734">
    <property type="entry name" value="TPR_rpt"/>
</dbReference>
<dbReference type="EMBL" id="JAFBDZ010000002">
    <property type="protein sequence ID" value="MBM7585166.1"/>
    <property type="molecule type" value="Genomic_DNA"/>
</dbReference>
<keyword evidence="3" id="KW-1185">Reference proteome</keyword>
<protein>
    <submittedName>
        <fullName evidence="2">Tetratricopeptide (TPR) repeat protein</fullName>
    </submittedName>
</protein>
<dbReference type="InterPro" id="IPR011990">
    <property type="entry name" value="TPR-like_helical_dom_sf"/>
</dbReference>
<evidence type="ECO:0000313" key="2">
    <source>
        <dbReference type="EMBL" id="MBM7585166.1"/>
    </source>
</evidence>
<comment type="caution">
    <text evidence="2">The sequence shown here is derived from an EMBL/GenBank/DDBJ whole genome shotgun (WGS) entry which is preliminary data.</text>
</comment>
<sequence>MITNVLLDGKEFGWTKLNLKRIALYKQLSFIEATDEHDYYYLIFYKEQFLTAKKTNKLRRQSFIEEAFKKGIVFLCPHPIVTELIQKDESLKMITFNQLYTICKESYSPQEVSLIFRALDSFISKEKLVRLIRKEFYQYRRDGKFLHAYQILWILKEFAPEHSWVKQSNQDHSFSKYEKMYQQPSEELVQKDPHYVYQKVWEERGHSKKQEILEKFLQKGRLTSTLTAYKLEEFKKNQTDSHYRLLLHYLNSTYPPEIILDIHTCLANELPKYLPIQQYQYNYFLKLKRFEEALQILVQSPALTIKNQDSLIGIVEEINWESSSIPLEDMSRIVIPLLKNQPEKLNQVLKSCIKALIQHHDVQYIEEWLMPLSEHKLKIPIAERIKEMGRLHEDPDQQSKLGEYYYQYQQLDRAIECFTWDMELKPNDPSPIKWLNRLYQEKGMTHESKAYQQLLIQMQKQA</sequence>
<gene>
    <name evidence="2" type="ORF">JOC86_001708</name>
</gene>
<evidence type="ECO:0000313" key="3">
    <source>
        <dbReference type="Proteomes" id="UP001646157"/>
    </source>
</evidence>
<proteinExistence type="predicted"/>
<name>A0ABS2NBC9_9BACI</name>
<dbReference type="SUPFAM" id="SSF48452">
    <property type="entry name" value="TPR-like"/>
    <property type="match status" value="1"/>
</dbReference>
<feature type="repeat" description="TPR" evidence="1">
    <location>
        <begin position="395"/>
        <end position="428"/>
    </location>
</feature>
<dbReference type="Proteomes" id="UP001646157">
    <property type="component" value="Unassembled WGS sequence"/>
</dbReference>
<organism evidence="2 3">
    <name type="scientific">Rossellomorea pakistanensis</name>
    <dbReference type="NCBI Taxonomy" id="992288"/>
    <lineage>
        <taxon>Bacteria</taxon>
        <taxon>Bacillati</taxon>
        <taxon>Bacillota</taxon>
        <taxon>Bacilli</taxon>
        <taxon>Bacillales</taxon>
        <taxon>Bacillaceae</taxon>
        <taxon>Rossellomorea</taxon>
    </lineage>
</organism>